<name>A0A1H6B6P7_9ACTN</name>
<evidence type="ECO:0000313" key="1">
    <source>
        <dbReference type="EMBL" id="SEG56533.1"/>
    </source>
</evidence>
<organism evidence="1 2">
    <name type="scientific">Actinacidiphila yanglinensis</name>
    <dbReference type="NCBI Taxonomy" id="310779"/>
    <lineage>
        <taxon>Bacteria</taxon>
        <taxon>Bacillati</taxon>
        <taxon>Actinomycetota</taxon>
        <taxon>Actinomycetes</taxon>
        <taxon>Kitasatosporales</taxon>
        <taxon>Streptomycetaceae</taxon>
        <taxon>Actinacidiphila</taxon>
    </lineage>
</organism>
<sequence>MFAIPASVWACQVSTFRLSLTAGGPVSHRPRRYAVATLAAAAALVVAAPAAHASGTKMTQSAAAAKLSAAGITWSSSGNCTTRSNSTCTSFDQINSGTVNAMITLKGASGCAINITGGTEVGHASGTYSHYNGYKVDLSHNSCIDNYVHNSFTYIGYRADGYPQWEAASGNLYCDEGNHWDVTVY</sequence>
<accession>A0A1H6B6P7</accession>
<dbReference type="EMBL" id="FNVU01000006">
    <property type="protein sequence ID" value="SEG56533.1"/>
    <property type="molecule type" value="Genomic_DNA"/>
</dbReference>
<dbReference type="Proteomes" id="UP000236754">
    <property type="component" value="Unassembled WGS sequence"/>
</dbReference>
<gene>
    <name evidence="1" type="ORF">SAMN05216223_106283</name>
</gene>
<evidence type="ECO:0000313" key="2">
    <source>
        <dbReference type="Proteomes" id="UP000236754"/>
    </source>
</evidence>
<proteinExistence type="predicted"/>
<dbReference type="AlphaFoldDB" id="A0A1H6B6P7"/>
<reference evidence="1 2" key="1">
    <citation type="submission" date="2016-10" db="EMBL/GenBank/DDBJ databases">
        <authorList>
            <person name="de Groot N.N."/>
        </authorList>
    </citation>
    <scope>NUCLEOTIDE SEQUENCE [LARGE SCALE GENOMIC DNA]</scope>
    <source>
        <strain evidence="1 2">CGMCC 4.2023</strain>
    </source>
</reference>
<keyword evidence="2" id="KW-1185">Reference proteome</keyword>
<protein>
    <submittedName>
        <fullName evidence="1">Uncharacterized protein</fullName>
    </submittedName>
</protein>